<dbReference type="GO" id="GO:0004869">
    <property type="term" value="F:cysteine-type endopeptidase inhibitor activity"/>
    <property type="evidence" value="ECO:0007669"/>
    <property type="project" value="UniProtKB-KW"/>
</dbReference>
<dbReference type="InterPro" id="IPR046350">
    <property type="entry name" value="Cystatin_sf"/>
</dbReference>
<sequence>MTASRLLTIITVCIAATAPGATATIKGWHPIKDINDPHIQELGHWAVSKTNKVTPSIPLTFSKVTSGEEHYQFLTTEYLLHINASIYGVIHSYTAVLIEEVSKKRTLLSFK</sequence>
<dbReference type="Gene3D" id="3.10.450.10">
    <property type="match status" value="1"/>
</dbReference>
<name>A0A0D9Y1P7_9ORYZ</name>
<dbReference type="AlphaFoldDB" id="A0A0D9Y1P7"/>
<protein>
    <recommendedName>
        <fullName evidence="6">Cystatin domain-containing protein</fullName>
    </recommendedName>
</protein>
<keyword evidence="5" id="KW-0732">Signal</keyword>
<evidence type="ECO:0000256" key="3">
    <source>
        <dbReference type="ARBA" id="ARBA00022704"/>
    </source>
</evidence>
<dbReference type="InterPro" id="IPR000010">
    <property type="entry name" value="Cystatin_dom"/>
</dbReference>
<proteinExistence type="inferred from homology"/>
<evidence type="ECO:0000256" key="1">
    <source>
        <dbReference type="ARBA" id="ARBA00007233"/>
    </source>
</evidence>
<comment type="similarity">
    <text evidence="1">Belongs to the cystatin family. Phytocystatin subfamily.</text>
</comment>
<evidence type="ECO:0000256" key="2">
    <source>
        <dbReference type="ARBA" id="ARBA00022690"/>
    </source>
</evidence>
<reference evidence="7 8" key="1">
    <citation type="submission" date="2012-08" db="EMBL/GenBank/DDBJ databases">
        <title>Oryza genome evolution.</title>
        <authorList>
            <person name="Wing R.A."/>
        </authorList>
    </citation>
    <scope>NUCLEOTIDE SEQUENCE</scope>
</reference>
<organism evidence="7 8">
    <name type="scientific">Leersia perrieri</name>
    <dbReference type="NCBI Taxonomy" id="77586"/>
    <lineage>
        <taxon>Eukaryota</taxon>
        <taxon>Viridiplantae</taxon>
        <taxon>Streptophyta</taxon>
        <taxon>Embryophyta</taxon>
        <taxon>Tracheophyta</taxon>
        <taxon>Spermatophyta</taxon>
        <taxon>Magnoliopsida</taxon>
        <taxon>Liliopsida</taxon>
        <taxon>Poales</taxon>
        <taxon>Poaceae</taxon>
        <taxon>BOP clade</taxon>
        <taxon>Oryzoideae</taxon>
        <taxon>Oryzeae</taxon>
        <taxon>Oryzinae</taxon>
        <taxon>Leersia</taxon>
    </lineage>
</organism>
<dbReference type="GO" id="GO:0006952">
    <property type="term" value="P:defense response"/>
    <property type="evidence" value="ECO:0007669"/>
    <property type="project" value="UniProtKB-KW"/>
</dbReference>
<dbReference type="HOGENOM" id="CLU_113093_2_1_1"/>
<dbReference type="Gramene" id="LPERR12G16440.1">
    <property type="protein sequence ID" value="LPERR12G16440.1"/>
    <property type="gene ID" value="LPERR12G16440"/>
</dbReference>
<keyword evidence="4" id="KW-0611">Plant defense</keyword>
<evidence type="ECO:0000256" key="4">
    <source>
        <dbReference type="ARBA" id="ARBA00022821"/>
    </source>
</evidence>
<dbReference type="InterPro" id="IPR027214">
    <property type="entry name" value="Cystatin"/>
</dbReference>
<keyword evidence="2" id="KW-0646">Protease inhibitor</keyword>
<reference evidence="7" key="3">
    <citation type="submission" date="2015-04" db="UniProtKB">
        <authorList>
            <consortium name="EnsemblPlants"/>
        </authorList>
    </citation>
    <scope>IDENTIFICATION</scope>
</reference>
<dbReference type="Pfam" id="PF16845">
    <property type="entry name" value="SQAPI"/>
    <property type="match status" value="1"/>
</dbReference>
<dbReference type="STRING" id="77586.A0A0D9Y1P7"/>
<dbReference type="SUPFAM" id="SSF54403">
    <property type="entry name" value="Cystatin/monellin"/>
    <property type="match status" value="1"/>
</dbReference>
<dbReference type="EnsemblPlants" id="LPERR12G16440.1">
    <property type="protein sequence ID" value="LPERR12G16440.1"/>
    <property type="gene ID" value="LPERR12G16440"/>
</dbReference>
<keyword evidence="3" id="KW-0789">Thiol protease inhibitor</keyword>
<dbReference type="PANTHER" id="PTHR47116">
    <property type="entry name" value="PHLOEM FILAMENT PROTEIN"/>
    <property type="match status" value="1"/>
</dbReference>
<accession>A0A0D9Y1P7</accession>
<keyword evidence="8" id="KW-1185">Reference proteome</keyword>
<feature type="domain" description="Cystatin" evidence="6">
    <location>
        <begin position="31"/>
        <end position="111"/>
    </location>
</feature>
<dbReference type="Proteomes" id="UP000032180">
    <property type="component" value="Chromosome 12"/>
</dbReference>
<evidence type="ECO:0000256" key="5">
    <source>
        <dbReference type="SAM" id="SignalP"/>
    </source>
</evidence>
<feature type="chain" id="PRO_5018756795" description="Cystatin domain-containing protein" evidence="5">
    <location>
        <begin position="24"/>
        <end position="111"/>
    </location>
</feature>
<reference evidence="8" key="2">
    <citation type="submission" date="2013-12" db="EMBL/GenBank/DDBJ databases">
        <authorList>
            <person name="Yu Y."/>
            <person name="Lee S."/>
            <person name="de Baynast K."/>
            <person name="Wissotski M."/>
            <person name="Liu L."/>
            <person name="Talag J."/>
            <person name="Goicoechea J."/>
            <person name="Angelova A."/>
            <person name="Jetty R."/>
            <person name="Kudrna D."/>
            <person name="Golser W."/>
            <person name="Rivera L."/>
            <person name="Zhang J."/>
            <person name="Wing R."/>
        </authorList>
    </citation>
    <scope>NUCLEOTIDE SEQUENCE</scope>
</reference>
<feature type="signal peptide" evidence="5">
    <location>
        <begin position="1"/>
        <end position="23"/>
    </location>
</feature>
<evidence type="ECO:0000313" key="8">
    <source>
        <dbReference type="Proteomes" id="UP000032180"/>
    </source>
</evidence>
<evidence type="ECO:0000259" key="6">
    <source>
        <dbReference type="Pfam" id="PF16845"/>
    </source>
</evidence>
<evidence type="ECO:0000313" key="7">
    <source>
        <dbReference type="EnsemblPlants" id="LPERR12G16440.1"/>
    </source>
</evidence>